<keyword evidence="3" id="KW-1185">Reference proteome</keyword>
<keyword evidence="1" id="KW-0812">Transmembrane</keyword>
<feature type="transmembrane region" description="Helical" evidence="1">
    <location>
        <begin position="39"/>
        <end position="57"/>
    </location>
</feature>
<dbReference type="AlphaFoldDB" id="A0A2I2FK45"/>
<name>A0A2I2FK45_ASPCN</name>
<accession>A0A2I2FK45</accession>
<protein>
    <submittedName>
        <fullName evidence="2">Uncharacterized protein</fullName>
    </submittedName>
</protein>
<proteinExistence type="predicted"/>
<evidence type="ECO:0000313" key="3">
    <source>
        <dbReference type="Proteomes" id="UP000234585"/>
    </source>
</evidence>
<gene>
    <name evidence="2" type="ORF">BDW47DRAFT_100344</name>
</gene>
<evidence type="ECO:0000313" key="2">
    <source>
        <dbReference type="EMBL" id="PLB41007.1"/>
    </source>
</evidence>
<keyword evidence="1" id="KW-1133">Transmembrane helix</keyword>
<evidence type="ECO:0000256" key="1">
    <source>
        <dbReference type="SAM" id="Phobius"/>
    </source>
</evidence>
<reference evidence="2 3" key="1">
    <citation type="submission" date="2017-12" db="EMBL/GenBank/DDBJ databases">
        <authorList>
            <consortium name="DOE Joint Genome Institute"/>
            <person name="Haridas S."/>
            <person name="Kjaerbolling I."/>
            <person name="Vesth T.C."/>
            <person name="Frisvad J.C."/>
            <person name="Nybo J.L."/>
            <person name="Theobald S."/>
            <person name="Kuo A."/>
            <person name="Bowyer P."/>
            <person name="Matsuda Y."/>
            <person name="Mondo S."/>
            <person name="Lyhne E.K."/>
            <person name="Kogle M.E."/>
            <person name="Clum A."/>
            <person name="Lipzen A."/>
            <person name="Salamov A."/>
            <person name="Ngan C.Y."/>
            <person name="Daum C."/>
            <person name="Chiniquy J."/>
            <person name="Barry K."/>
            <person name="LaButti K."/>
            <person name="Simmons B.A."/>
            <person name="Magnuson J.K."/>
            <person name="Mortensen U.H."/>
            <person name="Larsen T.O."/>
            <person name="Grigoriev I.V."/>
            <person name="Baker S.E."/>
            <person name="Andersen M.R."/>
            <person name="Nordberg H.P."/>
            <person name="Cantor M.N."/>
            <person name="Hua S.X."/>
        </authorList>
    </citation>
    <scope>NUCLEOTIDE SEQUENCE [LARGE SCALE GENOMIC DNA]</scope>
    <source>
        <strain evidence="2 3">CBS 102.13</strain>
    </source>
</reference>
<organism evidence="2 3">
    <name type="scientific">Aspergillus candidus</name>
    <dbReference type="NCBI Taxonomy" id="41067"/>
    <lineage>
        <taxon>Eukaryota</taxon>
        <taxon>Fungi</taxon>
        <taxon>Dikarya</taxon>
        <taxon>Ascomycota</taxon>
        <taxon>Pezizomycotina</taxon>
        <taxon>Eurotiomycetes</taxon>
        <taxon>Eurotiomycetidae</taxon>
        <taxon>Eurotiales</taxon>
        <taxon>Aspergillaceae</taxon>
        <taxon>Aspergillus</taxon>
        <taxon>Aspergillus subgen. Circumdati</taxon>
    </lineage>
</organism>
<dbReference type="GeneID" id="36518569"/>
<sequence>MWRTRHGPGLRLPDRTQNLLVKVHIIIGNYEILRKISRLLTAVYSVILGPLWLAGFISG</sequence>
<dbReference type="Proteomes" id="UP000234585">
    <property type="component" value="Unassembled WGS sequence"/>
</dbReference>
<keyword evidence="1" id="KW-0472">Membrane</keyword>
<dbReference type="EMBL" id="KZ559122">
    <property type="protein sequence ID" value="PLB41007.1"/>
    <property type="molecule type" value="Genomic_DNA"/>
</dbReference>
<dbReference type="RefSeq" id="XP_024675019.1">
    <property type="nucleotide sequence ID" value="XM_024811409.1"/>
</dbReference>